<dbReference type="PANTHER" id="PTHR33164">
    <property type="entry name" value="TRANSCRIPTIONAL REGULATOR, MARR FAMILY"/>
    <property type="match status" value="1"/>
</dbReference>
<dbReference type="InterPro" id="IPR039422">
    <property type="entry name" value="MarR/SlyA-like"/>
</dbReference>
<dbReference type="Pfam" id="PF01047">
    <property type="entry name" value="MarR"/>
    <property type="match status" value="1"/>
</dbReference>
<evidence type="ECO:0000259" key="1">
    <source>
        <dbReference type="PROSITE" id="PS50995"/>
    </source>
</evidence>
<dbReference type="Gene3D" id="1.10.10.10">
    <property type="entry name" value="Winged helix-like DNA-binding domain superfamily/Winged helix DNA-binding domain"/>
    <property type="match status" value="1"/>
</dbReference>
<dbReference type="RefSeq" id="WP_268756417.1">
    <property type="nucleotide sequence ID" value="NZ_CP113836.1"/>
</dbReference>
<dbReference type="PANTHER" id="PTHR33164:SF106">
    <property type="entry name" value="TRANSCRIPTIONAL REGULATORY PROTEIN"/>
    <property type="match status" value="1"/>
</dbReference>
<dbReference type="InterPro" id="IPR036390">
    <property type="entry name" value="WH_DNA-bd_sf"/>
</dbReference>
<dbReference type="SUPFAM" id="SSF46785">
    <property type="entry name" value="Winged helix' DNA-binding domain"/>
    <property type="match status" value="1"/>
</dbReference>
<reference evidence="2" key="1">
    <citation type="submission" date="2022-11" db="EMBL/GenBank/DDBJ databases">
        <authorList>
            <person name="Mo P."/>
        </authorList>
    </citation>
    <scope>NUCLEOTIDE SEQUENCE</scope>
    <source>
        <strain evidence="2">HUAS 11-8</strain>
    </source>
</reference>
<evidence type="ECO:0000313" key="3">
    <source>
        <dbReference type="Proteomes" id="UP001163203"/>
    </source>
</evidence>
<dbReference type="PROSITE" id="PS50995">
    <property type="entry name" value="HTH_MARR_2"/>
    <property type="match status" value="1"/>
</dbReference>
<feature type="domain" description="HTH marR-type" evidence="1">
    <location>
        <begin position="22"/>
        <end position="159"/>
    </location>
</feature>
<organism evidence="2 3">
    <name type="scientific">Amycolatopsis cynarae</name>
    <dbReference type="NCBI Taxonomy" id="2995223"/>
    <lineage>
        <taxon>Bacteria</taxon>
        <taxon>Bacillati</taxon>
        <taxon>Actinomycetota</taxon>
        <taxon>Actinomycetes</taxon>
        <taxon>Pseudonocardiales</taxon>
        <taxon>Pseudonocardiaceae</taxon>
        <taxon>Amycolatopsis</taxon>
    </lineage>
</organism>
<protein>
    <submittedName>
        <fullName evidence="2">MarR family transcriptional regulator</fullName>
    </submittedName>
</protein>
<dbReference type="Proteomes" id="UP001163203">
    <property type="component" value="Chromosome"/>
</dbReference>
<gene>
    <name evidence="2" type="ORF">ORV05_00205</name>
</gene>
<dbReference type="InterPro" id="IPR000835">
    <property type="entry name" value="HTH_MarR-typ"/>
</dbReference>
<keyword evidence="3" id="KW-1185">Reference proteome</keyword>
<dbReference type="InterPro" id="IPR036388">
    <property type="entry name" value="WH-like_DNA-bd_sf"/>
</dbReference>
<name>A0ABY7B1U9_9PSEU</name>
<accession>A0ABY7B1U9</accession>
<proteinExistence type="predicted"/>
<evidence type="ECO:0000313" key="2">
    <source>
        <dbReference type="EMBL" id="WAL66281.1"/>
    </source>
</evidence>
<dbReference type="SMART" id="SM00347">
    <property type="entry name" value="HTH_MARR"/>
    <property type="match status" value="1"/>
</dbReference>
<dbReference type="EMBL" id="CP113836">
    <property type="protein sequence ID" value="WAL66281.1"/>
    <property type="molecule type" value="Genomic_DNA"/>
</dbReference>
<sequence>MAEETAGQVAGNAAGEARYPVPPEVLRRFAEFGREGSTLAVLRHARIAEQMGLSATDHKALDLASRAEGPLTAGRIAQLTGLSTGAVTGVIDRLERAGFVRRVRDTKDRRKVLVEILPFDEEKFAPLFASALDAVEQVLERFSPAERETIERYERQLLELMRAQVLGGNSA</sequence>